<dbReference type="PROSITE" id="PS51727">
    <property type="entry name" value="CBP_P300_HAT"/>
    <property type="match status" value="1"/>
</dbReference>
<keyword evidence="18" id="KW-0804">Transcription</keyword>
<keyword evidence="19" id="KW-0539">Nucleus</keyword>
<feature type="compositionally biased region" description="Gly residues" evidence="27">
    <location>
        <begin position="1351"/>
        <end position="1366"/>
    </location>
</feature>
<keyword evidence="15" id="KW-0090">Biological rhythms</keyword>
<evidence type="ECO:0000313" key="33">
    <source>
        <dbReference type="Proteomes" id="UP001562425"/>
    </source>
</evidence>
<dbReference type="CDD" id="cd15802">
    <property type="entry name" value="RING_CBP-p300"/>
    <property type="match status" value="1"/>
</dbReference>
<dbReference type="GO" id="GO:0140297">
    <property type="term" value="F:DNA-binding transcription factor binding"/>
    <property type="evidence" value="ECO:0007669"/>
    <property type="project" value="UniProtKB-ARBA"/>
</dbReference>
<dbReference type="InterPro" id="IPR001487">
    <property type="entry name" value="Bromodomain"/>
</dbReference>
<evidence type="ECO:0000256" key="17">
    <source>
        <dbReference type="ARBA" id="ARBA00023159"/>
    </source>
</evidence>
<evidence type="ECO:0000256" key="16">
    <source>
        <dbReference type="ARBA" id="ARBA00023117"/>
    </source>
</evidence>
<dbReference type="Pfam" id="PF02135">
    <property type="entry name" value="zf-TAZ"/>
    <property type="match status" value="1"/>
</dbReference>
<evidence type="ECO:0000256" key="20">
    <source>
        <dbReference type="ARBA" id="ARBA00023315"/>
    </source>
</evidence>
<keyword evidence="11" id="KW-0832">Ubl conjugation</keyword>
<feature type="compositionally biased region" description="Gly residues" evidence="27">
    <location>
        <begin position="965"/>
        <end position="1030"/>
    </location>
</feature>
<dbReference type="CDD" id="cd02337">
    <property type="entry name" value="ZZ_CBP"/>
    <property type="match status" value="1"/>
</dbReference>
<dbReference type="EC" id="2.3.1.48" evidence="2"/>
<dbReference type="Gene3D" id="3.30.60.90">
    <property type="match status" value="1"/>
</dbReference>
<dbReference type="Pfam" id="PF00569">
    <property type="entry name" value="ZZ"/>
    <property type="match status" value="1"/>
</dbReference>
<evidence type="ECO:0000259" key="31">
    <source>
        <dbReference type="PROSITE" id="PS51727"/>
    </source>
</evidence>
<keyword evidence="4" id="KW-1017">Isopeptide bond</keyword>
<feature type="region of interest" description="Disordered" evidence="27">
    <location>
        <begin position="1"/>
        <end position="100"/>
    </location>
</feature>
<keyword evidence="20" id="KW-0012">Acyltransferase</keyword>
<keyword evidence="16 23" id="KW-0103">Bromodomain</keyword>
<evidence type="ECO:0000256" key="14">
    <source>
        <dbReference type="ARBA" id="ARBA00023015"/>
    </source>
</evidence>
<evidence type="ECO:0000313" key="32">
    <source>
        <dbReference type="EMBL" id="KAL1382791.1"/>
    </source>
</evidence>
<dbReference type="InterPro" id="IPR036427">
    <property type="entry name" value="Bromodomain-like_sf"/>
</dbReference>
<dbReference type="Pfam" id="PF09030">
    <property type="entry name" value="Creb_binding"/>
    <property type="match status" value="1"/>
</dbReference>
<organism evidence="32 33">
    <name type="scientific">Culex pipiens pipiens</name>
    <name type="common">Northern house mosquito</name>
    <dbReference type="NCBI Taxonomy" id="38569"/>
    <lineage>
        <taxon>Eukaryota</taxon>
        <taxon>Metazoa</taxon>
        <taxon>Ecdysozoa</taxon>
        <taxon>Arthropoda</taxon>
        <taxon>Hexapoda</taxon>
        <taxon>Insecta</taxon>
        <taxon>Pterygota</taxon>
        <taxon>Neoptera</taxon>
        <taxon>Endopterygota</taxon>
        <taxon>Diptera</taxon>
        <taxon>Nematocera</taxon>
        <taxon>Culicoidea</taxon>
        <taxon>Culicidae</taxon>
        <taxon>Culicinae</taxon>
        <taxon>Culicini</taxon>
        <taxon>Culex</taxon>
        <taxon>Culex</taxon>
    </lineage>
</organism>
<feature type="compositionally biased region" description="Basic and acidic residues" evidence="27">
    <location>
        <begin position="33"/>
        <end position="54"/>
    </location>
</feature>
<evidence type="ECO:0000256" key="27">
    <source>
        <dbReference type="SAM" id="MobiDB-lite"/>
    </source>
</evidence>
<feature type="compositionally biased region" description="Basic residues" evidence="27">
    <location>
        <begin position="654"/>
        <end position="675"/>
    </location>
</feature>
<feature type="region of interest" description="Disordered" evidence="27">
    <location>
        <begin position="1351"/>
        <end position="1373"/>
    </location>
</feature>
<evidence type="ECO:0000256" key="24">
    <source>
        <dbReference type="PROSITE-ProRule" id="PRU00203"/>
    </source>
</evidence>
<feature type="compositionally biased region" description="Low complexity" evidence="27">
    <location>
        <begin position="955"/>
        <end position="964"/>
    </location>
</feature>
<keyword evidence="9 25" id="KW-0863">Zinc-finger</keyword>
<evidence type="ECO:0000256" key="15">
    <source>
        <dbReference type="ARBA" id="ARBA00023108"/>
    </source>
</evidence>
<accession>A0ABD1CZ81</accession>
<dbReference type="SUPFAM" id="SSF57850">
    <property type="entry name" value="RING/U-box"/>
    <property type="match status" value="1"/>
</dbReference>
<feature type="compositionally biased region" description="Polar residues" evidence="27">
    <location>
        <begin position="55"/>
        <end position="73"/>
    </location>
</feature>
<dbReference type="SMART" id="SM01250">
    <property type="entry name" value="KAT11"/>
    <property type="match status" value="1"/>
</dbReference>
<evidence type="ECO:0000256" key="10">
    <source>
        <dbReference type="ARBA" id="ARBA00022833"/>
    </source>
</evidence>
<dbReference type="Gene3D" id="1.10.1630.10">
    <property type="entry name" value="Nuclear receptor coactivator, CREB-bp-like, interlocking domain"/>
    <property type="match status" value="1"/>
</dbReference>
<evidence type="ECO:0000256" key="22">
    <source>
        <dbReference type="ARBA" id="ARBA00048017"/>
    </source>
</evidence>
<dbReference type="SUPFAM" id="SSF47370">
    <property type="entry name" value="Bromodomain"/>
    <property type="match status" value="1"/>
</dbReference>
<evidence type="ECO:0000256" key="21">
    <source>
        <dbReference type="ARBA" id="ARBA00047411"/>
    </source>
</evidence>
<evidence type="ECO:0000256" key="9">
    <source>
        <dbReference type="ARBA" id="ARBA00022771"/>
    </source>
</evidence>
<comment type="catalytic activity">
    <reaction evidence="22">
        <text>L-lysyl-[protein] + acetyl-CoA = N(6)-acetyl-L-lysyl-[protein] + CoA + H(+)</text>
        <dbReference type="Rhea" id="RHEA:45948"/>
        <dbReference type="Rhea" id="RHEA-COMP:9752"/>
        <dbReference type="Rhea" id="RHEA-COMP:10731"/>
        <dbReference type="ChEBI" id="CHEBI:15378"/>
        <dbReference type="ChEBI" id="CHEBI:29969"/>
        <dbReference type="ChEBI" id="CHEBI:57287"/>
        <dbReference type="ChEBI" id="CHEBI:57288"/>
        <dbReference type="ChEBI" id="CHEBI:61930"/>
        <dbReference type="EC" id="2.3.1.48"/>
    </reaction>
</comment>
<dbReference type="SMART" id="SM00291">
    <property type="entry name" value="ZnF_ZZ"/>
    <property type="match status" value="1"/>
</dbReference>
<dbReference type="SMART" id="SM00551">
    <property type="entry name" value="ZnF_TAZ"/>
    <property type="match status" value="1"/>
</dbReference>
<feature type="domain" description="CBP/p300-type HAT" evidence="31">
    <location>
        <begin position="385"/>
        <end position="768"/>
    </location>
</feature>
<dbReference type="InterPro" id="IPR009110">
    <property type="entry name" value="Nuc_rcpt_coact"/>
</dbReference>
<evidence type="ECO:0000256" key="18">
    <source>
        <dbReference type="ARBA" id="ARBA00023163"/>
    </source>
</evidence>
<feature type="region of interest" description="Disordered" evidence="27">
    <location>
        <begin position="941"/>
        <end position="1101"/>
    </location>
</feature>
<dbReference type="Proteomes" id="UP001562425">
    <property type="component" value="Unassembled WGS sequence"/>
</dbReference>
<name>A0ABD1CZ81_CULPP</name>
<dbReference type="PANTHER" id="PTHR13808">
    <property type="entry name" value="CBP/P300-RELATED"/>
    <property type="match status" value="1"/>
</dbReference>
<keyword evidence="17" id="KW-0010">Activator</keyword>
<dbReference type="InterPro" id="IPR018359">
    <property type="entry name" value="Bromodomain_CS"/>
</dbReference>
<dbReference type="EMBL" id="JBEHCU010008476">
    <property type="protein sequence ID" value="KAL1382791.1"/>
    <property type="molecule type" value="Genomic_DNA"/>
</dbReference>
<evidence type="ECO:0000256" key="1">
    <source>
        <dbReference type="ARBA" id="ARBA00004123"/>
    </source>
</evidence>
<dbReference type="Gene3D" id="1.20.920.10">
    <property type="entry name" value="Bromodomain-like"/>
    <property type="match status" value="1"/>
</dbReference>
<dbReference type="Gene3D" id="2.10.110.40">
    <property type="match status" value="1"/>
</dbReference>
<feature type="coiled-coil region" evidence="26">
    <location>
        <begin position="610"/>
        <end position="637"/>
    </location>
</feature>
<protein>
    <recommendedName>
        <fullName evidence="2">histone acetyltransferase</fullName>
        <ecNumber evidence="2">2.3.1.48</ecNumber>
    </recommendedName>
</protein>
<dbReference type="InterPro" id="IPR031162">
    <property type="entry name" value="CBP_P300_HAT"/>
</dbReference>
<dbReference type="Pfam" id="PF00439">
    <property type="entry name" value="Bromodomain"/>
    <property type="match status" value="1"/>
</dbReference>
<evidence type="ECO:0000256" key="7">
    <source>
        <dbReference type="ARBA" id="ARBA00022723"/>
    </source>
</evidence>
<dbReference type="PROSITE" id="PS50135">
    <property type="entry name" value="ZF_ZZ_2"/>
    <property type="match status" value="1"/>
</dbReference>
<feature type="domain" description="Bromo" evidence="28">
    <location>
        <begin position="165"/>
        <end position="237"/>
    </location>
</feature>
<dbReference type="InterPro" id="IPR000433">
    <property type="entry name" value="Znf_ZZ"/>
</dbReference>
<dbReference type="Pfam" id="PF08214">
    <property type="entry name" value="HAT_KAT11"/>
    <property type="match status" value="1"/>
</dbReference>
<dbReference type="InterPro" id="IPR014744">
    <property type="entry name" value="Nuc_rcpt_coact_CREBbp"/>
</dbReference>
<dbReference type="GO" id="GO:0031981">
    <property type="term" value="C:nuclear lumen"/>
    <property type="evidence" value="ECO:0007669"/>
    <property type="project" value="UniProtKB-ARBA"/>
</dbReference>
<feature type="compositionally biased region" description="Polar residues" evidence="27">
    <location>
        <begin position="941"/>
        <end position="954"/>
    </location>
</feature>
<evidence type="ECO:0000256" key="3">
    <source>
        <dbReference type="ARBA" id="ARBA00022481"/>
    </source>
</evidence>
<feature type="non-terminal residue" evidence="32">
    <location>
        <position position="1373"/>
    </location>
</feature>
<evidence type="ECO:0000256" key="13">
    <source>
        <dbReference type="ARBA" id="ARBA00022990"/>
    </source>
</evidence>
<feature type="zinc finger region" description="TAZ-type" evidence="24">
    <location>
        <begin position="832"/>
        <end position="913"/>
    </location>
</feature>
<feature type="region of interest" description="Disordered" evidence="27">
    <location>
        <begin position="638"/>
        <end position="680"/>
    </location>
</feature>
<evidence type="ECO:0000259" key="30">
    <source>
        <dbReference type="PROSITE" id="PS50135"/>
    </source>
</evidence>
<evidence type="ECO:0000256" key="19">
    <source>
        <dbReference type="ARBA" id="ARBA00023242"/>
    </source>
</evidence>
<dbReference type="CDD" id="cd05495">
    <property type="entry name" value="Bromo_cbp_like"/>
    <property type="match status" value="1"/>
</dbReference>
<dbReference type="InterPro" id="IPR010303">
    <property type="entry name" value="RING_CBP-p300"/>
</dbReference>
<feature type="domain" description="ZZ-type" evidence="30">
    <location>
        <begin position="770"/>
        <end position="818"/>
    </location>
</feature>
<evidence type="ECO:0000256" key="26">
    <source>
        <dbReference type="SAM" id="Coils"/>
    </source>
</evidence>
<evidence type="ECO:0000259" key="29">
    <source>
        <dbReference type="PROSITE" id="PS50134"/>
    </source>
</evidence>
<dbReference type="FunFam" id="3.30.40.10:FF:000034">
    <property type="entry name" value="Histone acetyltransferase p300"/>
    <property type="match status" value="1"/>
</dbReference>
<evidence type="ECO:0000259" key="28">
    <source>
        <dbReference type="PROSITE" id="PS50014"/>
    </source>
</evidence>
<comment type="subcellular location">
    <subcellularLocation>
        <location evidence="1">Nucleus</location>
    </subcellularLocation>
</comment>
<dbReference type="PROSITE" id="PS01357">
    <property type="entry name" value="ZF_ZZ_1"/>
    <property type="match status" value="1"/>
</dbReference>
<keyword evidence="3" id="KW-0488">Methylation</keyword>
<evidence type="ECO:0000256" key="5">
    <source>
        <dbReference type="ARBA" id="ARBA00022553"/>
    </source>
</evidence>
<dbReference type="CDD" id="cd15557">
    <property type="entry name" value="PHD_CBP_p300"/>
    <property type="match status" value="1"/>
</dbReference>
<keyword evidence="12" id="KW-0156">Chromatin regulator</keyword>
<feature type="domain" description="TAZ-type" evidence="29">
    <location>
        <begin position="832"/>
        <end position="913"/>
    </location>
</feature>
<dbReference type="SMART" id="SM00297">
    <property type="entry name" value="BROMO"/>
    <property type="match status" value="1"/>
</dbReference>
<keyword evidence="5" id="KW-0597">Phosphoprotein</keyword>
<dbReference type="Pfam" id="PF23570">
    <property type="entry name" value="PHD_P300"/>
    <property type="match status" value="1"/>
</dbReference>
<comment type="caution">
    <text evidence="32">The sequence shown here is derived from an EMBL/GenBank/DDBJ whole genome shotgun (WGS) entry which is preliminary data.</text>
</comment>
<dbReference type="InterPro" id="IPR037073">
    <property type="entry name" value="Nuc_rcpt_coact_CREBbp_sf"/>
</dbReference>
<dbReference type="PROSITE" id="PS50134">
    <property type="entry name" value="ZF_TAZ"/>
    <property type="match status" value="1"/>
</dbReference>
<dbReference type="FunFam" id="3.30.60.90:FF:000003">
    <property type="entry name" value="E1A binding protein p300"/>
    <property type="match status" value="1"/>
</dbReference>
<keyword evidence="7 24" id="KW-0479">Metal-binding</keyword>
<keyword evidence="33" id="KW-1185">Reference proteome</keyword>
<dbReference type="FunFam" id="1.20.1020.10:FF:000001">
    <property type="entry name" value="E1A binding protein p300"/>
    <property type="match status" value="1"/>
</dbReference>
<dbReference type="InterPro" id="IPR013178">
    <property type="entry name" value="Histone_AcTrfase_Rtt109/CBP"/>
</dbReference>
<dbReference type="GO" id="GO:0048511">
    <property type="term" value="P:rhythmic process"/>
    <property type="evidence" value="ECO:0007669"/>
    <property type="project" value="UniProtKB-KW"/>
</dbReference>
<keyword evidence="14" id="KW-0805">Transcription regulation</keyword>
<dbReference type="PROSITE" id="PS50014">
    <property type="entry name" value="BROMODOMAIN_2"/>
    <property type="match status" value="1"/>
</dbReference>
<dbReference type="FunFam" id="1.20.920.10:FF:000001">
    <property type="entry name" value="Histone acetyltransferase p300"/>
    <property type="match status" value="1"/>
</dbReference>
<evidence type="ECO:0000256" key="6">
    <source>
        <dbReference type="ARBA" id="ARBA00022679"/>
    </source>
</evidence>
<evidence type="ECO:0000256" key="8">
    <source>
        <dbReference type="ARBA" id="ARBA00022737"/>
    </source>
</evidence>
<keyword evidence="13" id="KW-0007">Acetylation</keyword>
<dbReference type="InterPro" id="IPR043145">
    <property type="entry name" value="Znf_ZZ_sf"/>
</dbReference>
<dbReference type="Pfam" id="PF06001">
    <property type="entry name" value="RING_CBP-p300"/>
    <property type="match status" value="1"/>
</dbReference>
<dbReference type="PANTHER" id="PTHR13808:SF1">
    <property type="entry name" value="HISTONE ACETYLTRANSFERASE"/>
    <property type="match status" value="1"/>
</dbReference>
<evidence type="ECO:0000256" key="23">
    <source>
        <dbReference type="PROSITE-ProRule" id="PRU00035"/>
    </source>
</evidence>
<reference evidence="32 33" key="1">
    <citation type="submission" date="2024-05" db="EMBL/GenBank/DDBJ databases">
        <title>Culex pipiens pipiens assembly and annotation.</title>
        <authorList>
            <person name="Alout H."/>
            <person name="Durand T."/>
        </authorList>
    </citation>
    <scope>NUCLEOTIDE SEQUENCE [LARGE SCALE GENOMIC DNA]</scope>
    <source>
        <strain evidence="32">HA-2024</strain>
        <tissue evidence="32">Whole body</tissue>
    </source>
</reference>
<dbReference type="InterPro" id="IPR038547">
    <property type="entry name" value="RING_CBP-p300_sf"/>
</dbReference>
<dbReference type="SUPFAM" id="SSF57933">
    <property type="entry name" value="TAZ domain"/>
    <property type="match status" value="1"/>
</dbReference>
<sequence>MAALEAAARDDDDDSQPATGANNSGSESNAKGGKFEIKQEQDIKSEPDTNHMDTSESGGQTGGKSVNNDNCPSIKQEIKTEPMDTADGGGEGSENKPNSKLDVVKCKEEPMSPSGGSTANAVVKSEPRVCPEPVAQDATDTKKKCSFKPEELREALIPTLEKLVAQEPESIPFRMPVDPQGLGIPDYFDIVRKPMDLSTIRKKLDSGQYSDPWEYVDDVWLMFDNAWLYNRKTSRVYRYCTKLSEVFEQEIDPVMQSLGYCCGRKYTFNPQVLCCYGKQLCTIPRDAKYYSYQNRYTYCQKCFNDIPGDMVTLGDDPMQTQTQIKKDQFKEMKNDHLELEPFLDCLDCGRKQHQICVLYLEQIWPGGFVCDNCLKKKGTKRKDNKSNAKRLPTSKLGTYIETRVNNFLKKKEAGAGEVHIRVVSSSDKMVEVKPGMRSRFVDNNEMLAEFPYRAKALFAFEEVDGIDVCFFGMHVQEYGSECAAPNTRRVYIAYLDSVHFFQPRQYRTSVYHEILLGYMDYAKQLGYTMAHIWACPPSEGDDYIFHCHPPEQRIPKPKRLQEWYKKMLDKGMVERTIQDYKDILKQAMEDKLQSASELPYFEGDFWPNVLEESIKELDQEEEEKRKQAEREEAAANAIMSMNDDSDTGADGKKKGGQKKAKKSNKSKAAQRKNNKKSNEQIGNDLSAKIFATMEKHKEVFFVIRLHSAQSAASLAPIQDPDPLINCDLMDGRDAFLTMARDKHYEFSSLRRAQFSTLCMLYELHNQGQDKFVYTCNNCKNHVETRYHCTVCDDFDLCITCKDKVGHQHKMDKLGFDLDDGSSPTDIKQTNPQEARKQSIQRCIQSLVHACQCRDANCRLPSCQKMKRVVQHTKHCKRKTHGGCPICKQLIALCCYHAKHCQEAKCLVPFCPNIKHKLKQQQLQQRLQQQQLLRRRMAVMNTTRMGTTSTPSITASSGPSPLPSGGPSGGMSPGPNSMGGGAGPSPGGPGMGGGGGGMGPGGMSGPGSVGSVGSGMGIGPGGMVGTPGGGMSPSAAAPSPLGQVGGLGSPHGPAGMSGMKQESQPPPPNVMQALKQVQEEAARQQAPHGSFGKGHPGGAPMPPPVMQRAIAAGGHMGGVGGVGPMGGVGPQQQQPVGGVGPMGGPGGPGVGVVGAGGQNVMAQLDQWGNPRYPNAGGVQQNPGGMRPNLPGMMQQGQGQGPQQPNPMQGGMMGAGVGGQQMMGGMRPGPGGGVCIQGPGGGMIPNQQQQVVGGPGQQPGAPGSQLPTNQPKAAIAQLMATLKNPQAGPEQQQQLLSILKANPQLMAAFIKQRQQMQQQGVGVGPGQGPVVGGMGYNPAAGGGPMAPNRMQGGGVQGMAGGGKPGGGNPQMQQIP</sequence>
<proteinExistence type="predicted"/>
<evidence type="ECO:0000256" key="11">
    <source>
        <dbReference type="ARBA" id="ARBA00022843"/>
    </source>
</evidence>
<dbReference type="PROSITE" id="PS00633">
    <property type="entry name" value="BROMODOMAIN_1"/>
    <property type="match status" value="1"/>
</dbReference>
<dbReference type="InterPro" id="IPR013083">
    <property type="entry name" value="Znf_RING/FYVE/PHD"/>
</dbReference>
<evidence type="ECO:0000256" key="12">
    <source>
        <dbReference type="ARBA" id="ARBA00022853"/>
    </source>
</evidence>
<evidence type="ECO:0000256" key="25">
    <source>
        <dbReference type="PROSITE-ProRule" id="PRU00228"/>
    </source>
</evidence>
<dbReference type="GO" id="GO:0045944">
    <property type="term" value="P:positive regulation of transcription by RNA polymerase II"/>
    <property type="evidence" value="ECO:0007669"/>
    <property type="project" value="UniProtKB-ARBA"/>
</dbReference>
<dbReference type="CDD" id="cd20910">
    <property type="entry name" value="NCBD_CREBBP-p300_like"/>
    <property type="match status" value="1"/>
</dbReference>
<dbReference type="SUPFAM" id="SSF69125">
    <property type="entry name" value="Nuclear receptor coactivator interlocking domain"/>
    <property type="match status" value="1"/>
</dbReference>
<dbReference type="PRINTS" id="PR00503">
    <property type="entry name" value="BROMODOMAIN"/>
</dbReference>
<dbReference type="FunFam" id="2.10.110.40:FF:000001">
    <property type="entry name" value="E1A binding protein p300"/>
    <property type="match status" value="1"/>
</dbReference>
<gene>
    <name evidence="32" type="ORF">pipiens_013227</name>
</gene>
<evidence type="ECO:0000256" key="4">
    <source>
        <dbReference type="ARBA" id="ARBA00022499"/>
    </source>
</evidence>
<dbReference type="InterPro" id="IPR000197">
    <property type="entry name" value="Znf_TAZ"/>
</dbReference>
<dbReference type="InterPro" id="IPR035898">
    <property type="entry name" value="TAZ_dom_sf"/>
</dbReference>
<evidence type="ECO:0000256" key="2">
    <source>
        <dbReference type="ARBA" id="ARBA00013184"/>
    </source>
</evidence>
<keyword evidence="6" id="KW-0808">Transferase</keyword>
<dbReference type="GO" id="GO:0004402">
    <property type="term" value="F:histone acetyltransferase activity"/>
    <property type="evidence" value="ECO:0007669"/>
    <property type="project" value="UniProtKB-ARBA"/>
</dbReference>
<keyword evidence="26" id="KW-0175">Coiled coil</keyword>
<keyword evidence="10 24" id="KW-0862">Zinc</keyword>
<comment type="catalytic activity">
    <reaction evidence="21">
        <text>(S)-lactoyl-CoA + L-lysyl-[protein] = N(6)-[(S)-lactoyl]-L-lysyl-[protein] + CoA + H(+)</text>
        <dbReference type="Rhea" id="RHEA:61996"/>
        <dbReference type="Rhea" id="RHEA-COMP:9752"/>
        <dbReference type="Rhea" id="RHEA-COMP:19466"/>
        <dbReference type="ChEBI" id="CHEBI:15378"/>
        <dbReference type="ChEBI" id="CHEBI:29969"/>
        <dbReference type="ChEBI" id="CHEBI:57287"/>
        <dbReference type="ChEBI" id="CHEBI:231527"/>
        <dbReference type="ChEBI" id="CHEBI:231528"/>
    </reaction>
    <physiologicalReaction direction="left-to-right" evidence="21">
        <dbReference type="Rhea" id="RHEA:61997"/>
    </physiologicalReaction>
</comment>
<dbReference type="Gene3D" id="3.30.40.10">
    <property type="entry name" value="Zinc/RING finger domain, C3HC4 (zinc finger)"/>
    <property type="match status" value="1"/>
</dbReference>
<keyword evidence="8" id="KW-0677">Repeat</keyword>
<dbReference type="GO" id="GO:0008270">
    <property type="term" value="F:zinc ion binding"/>
    <property type="evidence" value="ECO:0007669"/>
    <property type="project" value="UniProtKB-KW"/>
</dbReference>
<dbReference type="Gene3D" id="1.20.1020.10">
    <property type="entry name" value="TAZ domain"/>
    <property type="match status" value="1"/>
</dbReference>
<dbReference type="InterPro" id="IPR056484">
    <property type="entry name" value="PHD_P300"/>
</dbReference>
<feature type="compositionally biased region" description="Polar residues" evidence="27">
    <location>
        <begin position="16"/>
        <end position="29"/>
    </location>
</feature>